<dbReference type="InterPro" id="IPR012309">
    <property type="entry name" value="DNA_ligase_ATP-dep_C"/>
</dbReference>
<dbReference type="GO" id="GO:0071897">
    <property type="term" value="P:DNA biosynthetic process"/>
    <property type="evidence" value="ECO:0007669"/>
    <property type="project" value="InterPro"/>
</dbReference>
<dbReference type="CDD" id="cd07972">
    <property type="entry name" value="OBF_DNA_ligase_Arch_LigB"/>
    <property type="match status" value="1"/>
</dbReference>
<comment type="catalytic activity">
    <reaction evidence="12 14">
        <text>ATP + (deoxyribonucleotide)n-3'-hydroxyl + 5'-phospho-(deoxyribonucleotide)m = (deoxyribonucleotide)n+m + AMP + diphosphate.</text>
        <dbReference type="EC" id="6.5.1.1"/>
    </reaction>
</comment>
<reference evidence="17 18" key="1">
    <citation type="submission" date="2016-06" db="EMBL/GenBank/DDBJ databases">
        <authorList>
            <person name="Olsen C.W."/>
            <person name="Carey S."/>
            <person name="Hinshaw L."/>
            <person name="Karasin A.I."/>
        </authorList>
    </citation>
    <scope>NUCLEOTIDE SEQUENCE [LARGE SCALE GENOMIC DNA]</scope>
    <source>
        <strain evidence="17 18">LZ-22</strain>
    </source>
</reference>
<evidence type="ECO:0000256" key="7">
    <source>
        <dbReference type="ARBA" id="ARBA00022840"/>
    </source>
</evidence>
<dbReference type="Pfam" id="PF01068">
    <property type="entry name" value="DNA_ligase_A_M"/>
    <property type="match status" value="1"/>
</dbReference>
<evidence type="ECO:0000256" key="4">
    <source>
        <dbReference type="ARBA" id="ARBA00022723"/>
    </source>
</evidence>
<evidence type="ECO:0000256" key="2">
    <source>
        <dbReference type="ARBA" id="ARBA00022618"/>
    </source>
</evidence>
<dbReference type="PANTHER" id="PTHR45674:SF13">
    <property type="entry name" value="DNA LIGASE-RELATED"/>
    <property type="match status" value="1"/>
</dbReference>
<dbReference type="RefSeq" id="WP_092611715.1">
    <property type="nucleotide sequence ID" value="NZ_FMYF01000008.1"/>
</dbReference>
<evidence type="ECO:0000259" key="16">
    <source>
        <dbReference type="PROSITE" id="PS50160"/>
    </source>
</evidence>
<dbReference type="STRING" id="1577474.GA0111570_108112"/>
<dbReference type="OrthoDB" id="3733803at2"/>
<dbReference type="Proteomes" id="UP000199086">
    <property type="component" value="Unassembled WGS sequence"/>
</dbReference>
<keyword evidence="5 14" id="KW-0547">Nucleotide-binding</keyword>
<dbReference type="Pfam" id="PF04675">
    <property type="entry name" value="DNA_ligase_A_N"/>
    <property type="match status" value="1"/>
</dbReference>
<keyword evidence="11" id="KW-0131">Cell cycle</keyword>
<evidence type="ECO:0000256" key="11">
    <source>
        <dbReference type="ARBA" id="ARBA00023306"/>
    </source>
</evidence>
<keyword evidence="7 14" id="KW-0067">ATP-binding</keyword>
<dbReference type="PROSITE" id="PS00697">
    <property type="entry name" value="DNA_LIGASE_A1"/>
    <property type="match status" value="1"/>
</dbReference>
<dbReference type="InterPro" id="IPR012340">
    <property type="entry name" value="NA-bd_OB-fold"/>
</dbReference>
<dbReference type="PANTHER" id="PTHR45674">
    <property type="entry name" value="DNA LIGASE 1/3 FAMILY MEMBER"/>
    <property type="match status" value="1"/>
</dbReference>
<comment type="similarity">
    <text evidence="15">Belongs to the ATP-dependent DNA ligase family.</text>
</comment>
<dbReference type="FunFam" id="2.40.50.140:FF:000163">
    <property type="entry name" value="Probable DNA ligase"/>
    <property type="match status" value="1"/>
</dbReference>
<evidence type="ECO:0000256" key="10">
    <source>
        <dbReference type="ARBA" id="ARBA00023204"/>
    </source>
</evidence>
<dbReference type="InterPro" id="IPR012308">
    <property type="entry name" value="DNA_ligase_ATP-dep_N"/>
</dbReference>
<dbReference type="InterPro" id="IPR012310">
    <property type="entry name" value="DNA_ligase_ATP-dep_cent"/>
</dbReference>
<dbReference type="GO" id="GO:0046872">
    <property type="term" value="F:metal ion binding"/>
    <property type="evidence" value="ECO:0007669"/>
    <property type="project" value="UniProtKB-KW"/>
</dbReference>
<evidence type="ECO:0000256" key="6">
    <source>
        <dbReference type="ARBA" id="ARBA00022763"/>
    </source>
</evidence>
<keyword evidence="2" id="KW-0132">Cell division</keyword>
<gene>
    <name evidence="17" type="ORF">GA0111570_108112</name>
</gene>
<proteinExistence type="inferred from homology"/>
<dbReference type="GO" id="GO:0006281">
    <property type="term" value="P:DNA repair"/>
    <property type="evidence" value="ECO:0007669"/>
    <property type="project" value="UniProtKB-KW"/>
</dbReference>
<dbReference type="CDD" id="cd07901">
    <property type="entry name" value="Adenylation_DNA_ligase_Arch_LigB"/>
    <property type="match status" value="1"/>
</dbReference>
<evidence type="ECO:0000256" key="12">
    <source>
        <dbReference type="ARBA" id="ARBA00034003"/>
    </source>
</evidence>
<keyword evidence="6 14" id="KW-0227">DNA damage</keyword>
<dbReference type="GO" id="GO:0005524">
    <property type="term" value="F:ATP binding"/>
    <property type="evidence" value="ECO:0007669"/>
    <property type="project" value="UniProtKB-KW"/>
</dbReference>
<keyword evidence="10 14" id="KW-0234">DNA repair</keyword>
<evidence type="ECO:0000256" key="1">
    <source>
        <dbReference type="ARBA" id="ARBA00022598"/>
    </source>
</evidence>
<accession>A0A1G6HBU4</accession>
<dbReference type="Pfam" id="PF04679">
    <property type="entry name" value="DNA_ligase_A_C"/>
    <property type="match status" value="1"/>
</dbReference>
<dbReference type="InterPro" id="IPR016059">
    <property type="entry name" value="DNA_ligase_ATP-dep_CS"/>
</dbReference>
<dbReference type="PROSITE" id="PS50160">
    <property type="entry name" value="DNA_LIGASE_A3"/>
    <property type="match status" value="1"/>
</dbReference>
<dbReference type="Gene3D" id="2.40.50.140">
    <property type="entry name" value="Nucleic acid-binding proteins"/>
    <property type="match status" value="1"/>
</dbReference>
<evidence type="ECO:0000256" key="14">
    <source>
        <dbReference type="RuleBase" id="RU000617"/>
    </source>
</evidence>
<dbReference type="Gene3D" id="1.10.3260.10">
    <property type="entry name" value="DNA ligase, ATP-dependent, N-terminal domain"/>
    <property type="match status" value="1"/>
</dbReference>
<sequence>MRLADLVRTSTAVAATRSRLEKRHLLAAALADVDPDEADVVATFLSGQLRQRRTGLGWRSLGSVPEPADEPTLAPLQVDAALEALSQLSGPGSRQSREAAVVELFGRATAPEQDFLRRLVTGELRQGALDALLLEAIAEAADVPITAVRRAAMYSAYTGPVAAAALAGGEAALVDFRLQVLRPVRPMLASPAADVDAALDDLDGAQVAVDAKLDGVRIQVHRAGAEVMVLTRSLEDITERVPEIVELVGTLGVRSVILDGEALVLGADGRPRPFQETGARALSRDAETLRGATPLTSYFFDVLHLDGRDLVDLPARDRFALLDSVLPAAAVVPRRMMADAADVRAFFDEVLARGHEGIVVKDLAAPYAAGRRGAAWRKVKPRHTLDLVVLAVEWGSGRRHGKLSNIHLGARDGDSLVMLGKTFKGMTDEMLAWQTQRFLELETGRHGNVVEVRPEQVVEVAFDGVQRSSRYPGGVALRFARVLRYREDKTAAEADTLDSVRTIGGLGT</sequence>
<dbReference type="NCBIfam" id="NF002868">
    <property type="entry name" value="PRK03180.1"/>
    <property type="match status" value="1"/>
</dbReference>
<evidence type="ECO:0000256" key="5">
    <source>
        <dbReference type="ARBA" id="ARBA00022741"/>
    </source>
</evidence>
<dbReference type="EC" id="6.5.1.1" evidence="14"/>
<feature type="domain" description="ATP-dependent DNA ligase family profile" evidence="16">
    <location>
        <begin position="298"/>
        <end position="412"/>
    </location>
</feature>
<keyword evidence="18" id="KW-1185">Reference proteome</keyword>
<dbReference type="GO" id="GO:0051301">
    <property type="term" value="P:cell division"/>
    <property type="evidence" value="ECO:0007669"/>
    <property type="project" value="UniProtKB-KW"/>
</dbReference>
<dbReference type="InterPro" id="IPR000977">
    <property type="entry name" value="DNA_ligase_ATP-dep"/>
</dbReference>
<dbReference type="GO" id="GO:0006310">
    <property type="term" value="P:DNA recombination"/>
    <property type="evidence" value="ECO:0007669"/>
    <property type="project" value="UniProtKB-KW"/>
</dbReference>
<keyword evidence="8" id="KW-0460">Magnesium</keyword>
<protein>
    <recommendedName>
        <fullName evidence="14">DNA ligase</fullName>
        <ecNumber evidence="14">6.5.1.1</ecNumber>
    </recommendedName>
</protein>
<evidence type="ECO:0000256" key="13">
    <source>
        <dbReference type="ARBA" id="ARBA00054532"/>
    </source>
</evidence>
<dbReference type="SUPFAM" id="SSF117018">
    <property type="entry name" value="ATP-dependent DNA ligase DNA-binding domain"/>
    <property type="match status" value="1"/>
</dbReference>
<dbReference type="GO" id="GO:0003677">
    <property type="term" value="F:DNA binding"/>
    <property type="evidence" value="ECO:0007669"/>
    <property type="project" value="InterPro"/>
</dbReference>
<organism evidence="17 18">
    <name type="scientific">Raineyella antarctica</name>
    <dbReference type="NCBI Taxonomy" id="1577474"/>
    <lineage>
        <taxon>Bacteria</taxon>
        <taxon>Bacillati</taxon>
        <taxon>Actinomycetota</taxon>
        <taxon>Actinomycetes</taxon>
        <taxon>Propionibacteriales</taxon>
        <taxon>Propionibacteriaceae</taxon>
        <taxon>Raineyella</taxon>
    </lineage>
</organism>
<evidence type="ECO:0000313" key="17">
    <source>
        <dbReference type="EMBL" id="SDB91767.1"/>
    </source>
</evidence>
<dbReference type="SUPFAM" id="SSF56091">
    <property type="entry name" value="DNA ligase/mRNA capping enzyme, catalytic domain"/>
    <property type="match status" value="1"/>
</dbReference>
<dbReference type="GO" id="GO:0003910">
    <property type="term" value="F:DNA ligase (ATP) activity"/>
    <property type="evidence" value="ECO:0007669"/>
    <property type="project" value="UniProtKB-EC"/>
</dbReference>
<dbReference type="AlphaFoldDB" id="A0A1G6HBU4"/>
<name>A0A1G6HBU4_9ACTN</name>
<evidence type="ECO:0000256" key="8">
    <source>
        <dbReference type="ARBA" id="ARBA00022842"/>
    </source>
</evidence>
<dbReference type="GO" id="GO:0006260">
    <property type="term" value="P:DNA replication"/>
    <property type="evidence" value="ECO:0007669"/>
    <property type="project" value="UniProtKB-KW"/>
</dbReference>
<evidence type="ECO:0000256" key="15">
    <source>
        <dbReference type="RuleBase" id="RU004196"/>
    </source>
</evidence>
<dbReference type="InterPro" id="IPR036599">
    <property type="entry name" value="DNA_ligase_N_sf"/>
</dbReference>
<evidence type="ECO:0000256" key="9">
    <source>
        <dbReference type="ARBA" id="ARBA00023172"/>
    </source>
</evidence>
<evidence type="ECO:0000313" key="18">
    <source>
        <dbReference type="Proteomes" id="UP000199086"/>
    </source>
</evidence>
<dbReference type="InterPro" id="IPR050191">
    <property type="entry name" value="ATP-dep_DNA_ligase"/>
</dbReference>
<keyword evidence="4" id="KW-0479">Metal-binding</keyword>
<dbReference type="EMBL" id="FMYF01000008">
    <property type="protein sequence ID" value="SDB91767.1"/>
    <property type="molecule type" value="Genomic_DNA"/>
</dbReference>
<comment type="function">
    <text evidence="13">DNA ligase that seals nicks in double-stranded DNA during DNA replication, DNA recombination and DNA repair.</text>
</comment>
<evidence type="ECO:0000256" key="3">
    <source>
        <dbReference type="ARBA" id="ARBA00022705"/>
    </source>
</evidence>
<keyword evidence="1 14" id="KW-0436">Ligase</keyword>
<keyword evidence="9 14" id="KW-0233">DNA recombination</keyword>
<dbReference type="NCBIfam" id="TIGR00574">
    <property type="entry name" value="dnl1"/>
    <property type="match status" value="1"/>
</dbReference>
<dbReference type="SUPFAM" id="SSF50249">
    <property type="entry name" value="Nucleic acid-binding proteins"/>
    <property type="match status" value="1"/>
</dbReference>
<keyword evidence="3" id="KW-0235">DNA replication</keyword>
<dbReference type="Gene3D" id="3.30.470.30">
    <property type="entry name" value="DNA ligase/mRNA capping enzyme"/>
    <property type="match status" value="1"/>
</dbReference>